<dbReference type="RefSeq" id="WP_080743675.1">
    <property type="nucleotide sequence ID" value="NZ_JMQC01000008.1"/>
</dbReference>
<name>A0ABX9KTU3_9BACI</name>
<comment type="caution">
    <text evidence="1">The sequence shown here is derived from an EMBL/GenBank/DDBJ whole genome shotgun (WGS) entry which is preliminary data.</text>
</comment>
<protein>
    <submittedName>
        <fullName evidence="1">Uncharacterized protein</fullName>
    </submittedName>
</protein>
<dbReference type="EMBL" id="QVOD01000019">
    <property type="protein sequence ID" value="RFT65995.1"/>
    <property type="molecule type" value="Genomic_DNA"/>
</dbReference>
<sequence>MVLLKELTESGKIRPVIDRCYPLEQVSEAHVYVET</sequence>
<dbReference type="Gene3D" id="3.90.180.10">
    <property type="entry name" value="Medium-chain alcohol dehydrogenases, catalytic domain"/>
    <property type="match status" value="1"/>
</dbReference>
<dbReference type="Proteomes" id="UP000264294">
    <property type="component" value="Unassembled WGS sequence"/>
</dbReference>
<evidence type="ECO:0000313" key="2">
    <source>
        <dbReference type="Proteomes" id="UP000264294"/>
    </source>
</evidence>
<proteinExistence type="predicted"/>
<accession>A0ABX9KTU3</accession>
<dbReference type="Pfam" id="PF13602">
    <property type="entry name" value="ADH_zinc_N_2"/>
    <property type="match status" value="1"/>
</dbReference>
<organism evidence="1 2">
    <name type="scientific">Bacillus clarus</name>
    <dbReference type="NCBI Taxonomy" id="2338372"/>
    <lineage>
        <taxon>Bacteria</taxon>
        <taxon>Bacillati</taxon>
        <taxon>Bacillota</taxon>
        <taxon>Bacilli</taxon>
        <taxon>Bacillales</taxon>
        <taxon>Bacillaceae</taxon>
        <taxon>Bacillus</taxon>
        <taxon>Bacillus cereus group</taxon>
    </lineage>
</organism>
<evidence type="ECO:0000313" key="1">
    <source>
        <dbReference type="EMBL" id="RFT65995.1"/>
    </source>
</evidence>
<dbReference type="Gene3D" id="3.40.50.720">
    <property type="entry name" value="NAD(P)-binding Rossmann-like Domain"/>
    <property type="match status" value="1"/>
</dbReference>
<gene>
    <name evidence="1" type="ORF">D0U04_16590</name>
</gene>
<keyword evidence="2" id="KW-1185">Reference proteome</keyword>
<reference evidence="1 2" key="1">
    <citation type="submission" date="2018-08" db="EMBL/GenBank/DDBJ databases">
        <title>Bacillus clarus sp. nov. strain PS00077A.</title>
        <authorList>
            <person name="Mendez Acevedo M."/>
            <person name="Carroll L."/>
            <person name="Mukherjee M."/>
            <person name="Wiedmann M."/>
            <person name="Kovac J."/>
        </authorList>
    </citation>
    <scope>NUCLEOTIDE SEQUENCE [LARGE SCALE GENOMIC DNA]</scope>
    <source>
        <strain evidence="1 2">PS00077A</strain>
    </source>
</reference>